<accession>A0A066WBR2</accession>
<dbReference type="EMBL" id="JMSN01000017">
    <property type="protein sequence ID" value="KDN51347.1"/>
    <property type="molecule type" value="Genomic_DNA"/>
</dbReference>
<dbReference type="AlphaFoldDB" id="A0A066WBR2"/>
<gene>
    <name evidence="1" type="ORF">K437DRAFT_254939</name>
</gene>
<dbReference type="GeneID" id="25264020"/>
<evidence type="ECO:0000313" key="2">
    <source>
        <dbReference type="Proteomes" id="UP000027361"/>
    </source>
</evidence>
<keyword evidence="2" id="KW-1185">Reference proteome</keyword>
<evidence type="ECO:0000313" key="1">
    <source>
        <dbReference type="EMBL" id="KDN51347.1"/>
    </source>
</evidence>
<organism evidence="1 2">
    <name type="scientific">Tilletiaria anomala (strain ATCC 24038 / CBS 436.72 / UBC 951)</name>
    <dbReference type="NCBI Taxonomy" id="1037660"/>
    <lineage>
        <taxon>Eukaryota</taxon>
        <taxon>Fungi</taxon>
        <taxon>Dikarya</taxon>
        <taxon>Basidiomycota</taxon>
        <taxon>Ustilaginomycotina</taxon>
        <taxon>Exobasidiomycetes</taxon>
        <taxon>Georgefischeriales</taxon>
        <taxon>Tilletiariaceae</taxon>
        <taxon>Tilletiaria</taxon>
    </lineage>
</organism>
<comment type="caution">
    <text evidence="1">The sequence shown here is derived from an EMBL/GenBank/DDBJ whole genome shotgun (WGS) entry which is preliminary data.</text>
</comment>
<dbReference type="InParanoid" id="A0A066WBR2"/>
<dbReference type="SUPFAM" id="SSF101908">
    <property type="entry name" value="Putative isomerase YbhE"/>
    <property type="match status" value="1"/>
</dbReference>
<proteinExistence type="predicted"/>
<dbReference type="RefSeq" id="XP_013244683.1">
    <property type="nucleotide sequence ID" value="XM_013389229.1"/>
</dbReference>
<dbReference type="HOGENOM" id="CLU_317398_0_0_1"/>
<dbReference type="Proteomes" id="UP000027361">
    <property type="component" value="Unassembled WGS sequence"/>
</dbReference>
<name>A0A066WBR2_TILAU</name>
<sequence>MPATKKPASSSSNADGLRIFEGLLTRRGLSNKAAKSTTAALAQTLNGAKGAGTISGLAGGSSGSHANGDGHTGVAGKLIPAATNKSGGRKRFSFANFTTKIRLRILQHLPTERDVLTFLQVEGACRDVLYVYPESVFARYRHIDDFPWISSFPRQRSQLIRQSWHSSSSRWAVVLLEDAAAAATTPRNSITSSASSAHKPRHSRYDALLLDFHTEALVSSRIIHPIPRHLASSSDDKLPDWSEIILASFTRNEKYAVTSSRNLTCVCECAKKAIIAIKEHPPRRTFGRIERSVLTEDARFLILVGTRQVQVCLASKPTECVLSIKRPEAKGGVMRRCTYNPTTELLVIVHMGYSVEWWDLSRRRKQPYLSYRFTGPSIDPEYMNEPPEDPSGRKLLMTKLDGTGNAVLQDLRHVEVEGRRMLQKPHPLIHSDIGGYKRWSFTADGRWLLLITSCCEHLVRMWDLTADFAEAKEVPPSEVNPEKLFKVPSGGLQFRGTVGTFLICANFAANSRDMADAILIFNTKTKEMKVVSTAGSHLHKTCPGVSTVSPEGNCLVTTCEKRDEVRTWLVPDKVDMIPPQIQLQNHRTQPMPKEALDENGRDLVKEAKRMQASTIRPEISSGEYFVVTNRNNILVPATRSTFFTKSFKENVRDLRARNRDAVFKVTQRTMDRLWEMYRVALVKKNYSKVDLLLTAGGETAACLAHLPRALFRTMWQVASIETLLRNPDYFHRCYSMSAAPAPGMAVSRVSGKKPSTFCGTVSTSSSAAASAAAMVAHPSGCGNLNEGVCSTSSAKAPAHHCHDTFTMLDKAPAAAEALWLHRPSLHLLGRSEVVELMLDDFAGSEKRDVFFSQDGYWVLGGPRIYNLKEVEGYLQEKASFETDTINAVGCLNELMDRLSCSCKSCTKIANSLAALVAP</sequence>
<reference evidence="1 2" key="1">
    <citation type="submission" date="2014-05" db="EMBL/GenBank/DDBJ databases">
        <title>Draft genome sequence of a rare smut relative, Tilletiaria anomala UBC 951.</title>
        <authorList>
            <consortium name="DOE Joint Genome Institute"/>
            <person name="Toome M."/>
            <person name="Kuo A."/>
            <person name="Henrissat B."/>
            <person name="Lipzen A."/>
            <person name="Tritt A."/>
            <person name="Yoshinaga Y."/>
            <person name="Zane M."/>
            <person name="Barry K."/>
            <person name="Grigoriev I.V."/>
            <person name="Spatafora J.W."/>
            <person name="Aimea M.C."/>
        </authorList>
    </citation>
    <scope>NUCLEOTIDE SEQUENCE [LARGE SCALE GENOMIC DNA]</scope>
    <source>
        <strain evidence="1 2">UBC 951</strain>
    </source>
</reference>
<protein>
    <submittedName>
        <fullName evidence="1">Uncharacterized protein</fullName>
    </submittedName>
</protein>